<dbReference type="Pfam" id="PF00646">
    <property type="entry name" value="F-box"/>
    <property type="match status" value="1"/>
</dbReference>
<dbReference type="Gene3D" id="1.20.1280.50">
    <property type="match status" value="1"/>
</dbReference>
<comment type="caution">
    <text evidence="3">The sequence shown here is derived from an EMBL/GenBank/DDBJ whole genome shotgun (WGS) entry which is preliminary data.</text>
</comment>
<dbReference type="InterPro" id="IPR036047">
    <property type="entry name" value="F-box-like_dom_sf"/>
</dbReference>
<sequence>MNFAEKKYSTFLWAEERKLLSLFSYIYGCDHHSFVCNWYIILSAFALMPNSINPFVNSLSPMLLFFISCFSFILLFNSPLKPLLPWESETRLLSPWFWRELWSFLVSCIRKGRLGIISFLQVPFVFPLKKMTISSKEVNAEEEEDVSLLDLPELALECILQRLSPSGLCSMARVCTSLRDRCRSDHLWEKHMKQKWGRVIGPAAYREWQWHVASRKRPSLLKKGNKRGLFRSLFSVCPLSWIRPKLESSGEPSCSLSVDSIKAWYLSLESGKLWFPAQVHNRENGHLGFVMSCYDALLSYDSCTDTFRARYSPQGQQTIEENIPWHRLRAPPIDVPPHILHVSDCLNDLRPGDHFEIQWRKNKELPYGWWYGIISHLETCNGNENHCCCHNNDMLILEFNQYSPGSQWRRIVINRKNHQEEGNEADGFYGGIRKICNKEEISTWKSFWPTQVLQ</sequence>
<feature type="domain" description="F-box" evidence="2">
    <location>
        <begin position="145"/>
        <end position="191"/>
    </location>
</feature>
<keyword evidence="1" id="KW-0472">Membrane</keyword>
<gene>
    <name evidence="3" type="ORF">PVL29_010055</name>
</gene>
<accession>A0AA38ZSE8</accession>
<reference evidence="3 4" key="1">
    <citation type="journal article" date="2023" name="BMC Biotechnol.">
        <title>Vitis rotundifolia cv Carlos genome sequencing.</title>
        <authorList>
            <person name="Huff M."/>
            <person name="Hulse-Kemp A."/>
            <person name="Scheffler B."/>
            <person name="Youngblood R."/>
            <person name="Simpson S."/>
            <person name="Babiker E."/>
            <person name="Staton M."/>
        </authorList>
    </citation>
    <scope>NUCLEOTIDE SEQUENCE [LARGE SCALE GENOMIC DNA]</scope>
    <source>
        <tissue evidence="3">Leaf</tissue>
    </source>
</reference>
<keyword evidence="1" id="KW-1133">Transmembrane helix</keyword>
<proteinExistence type="predicted"/>
<dbReference type="PANTHER" id="PTHR31482">
    <property type="entry name" value="ESTS AU081301(E20138)"/>
    <property type="match status" value="1"/>
</dbReference>
<name>A0AA38ZSE8_VITRO</name>
<dbReference type="AlphaFoldDB" id="A0AA38ZSE8"/>
<dbReference type="EMBL" id="JARBHA010000008">
    <property type="protein sequence ID" value="KAJ9694381.1"/>
    <property type="molecule type" value="Genomic_DNA"/>
</dbReference>
<keyword evidence="1" id="KW-0812">Transmembrane</keyword>
<dbReference type="SUPFAM" id="SSF81383">
    <property type="entry name" value="F-box domain"/>
    <property type="match status" value="1"/>
</dbReference>
<protein>
    <recommendedName>
        <fullName evidence="2">F-box domain-containing protein</fullName>
    </recommendedName>
</protein>
<evidence type="ECO:0000256" key="1">
    <source>
        <dbReference type="SAM" id="Phobius"/>
    </source>
</evidence>
<dbReference type="SMART" id="SM00256">
    <property type="entry name" value="FBOX"/>
    <property type="match status" value="1"/>
</dbReference>
<feature type="transmembrane region" description="Helical" evidence="1">
    <location>
        <begin position="55"/>
        <end position="76"/>
    </location>
</feature>
<dbReference type="Proteomes" id="UP001168098">
    <property type="component" value="Unassembled WGS sequence"/>
</dbReference>
<evidence type="ECO:0000259" key="2">
    <source>
        <dbReference type="PROSITE" id="PS50181"/>
    </source>
</evidence>
<evidence type="ECO:0000313" key="3">
    <source>
        <dbReference type="EMBL" id="KAJ9694381.1"/>
    </source>
</evidence>
<evidence type="ECO:0000313" key="4">
    <source>
        <dbReference type="Proteomes" id="UP001168098"/>
    </source>
</evidence>
<keyword evidence="4" id="KW-1185">Reference proteome</keyword>
<dbReference type="InterPro" id="IPR001810">
    <property type="entry name" value="F-box_dom"/>
</dbReference>
<dbReference type="PROSITE" id="PS50181">
    <property type="entry name" value="FBOX"/>
    <property type="match status" value="1"/>
</dbReference>
<organism evidence="3 4">
    <name type="scientific">Vitis rotundifolia</name>
    <name type="common">Muscadine grape</name>
    <dbReference type="NCBI Taxonomy" id="103349"/>
    <lineage>
        <taxon>Eukaryota</taxon>
        <taxon>Viridiplantae</taxon>
        <taxon>Streptophyta</taxon>
        <taxon>Embryophyta</taxon>
        <taxon>Tracheophyta</taxon>
        <taxon>Spermatophyta</taxon>
        <taxon>Magnoliopsida</taxon>
        <taxon>eudicotyledons</taxon>
        <taxon>Gunneridae</taxon>
        <taxon>Pentapetalae</taxon>
        <taxon>rosids</taxon>
        <taxon>Vitales</taxon>
        <taxon>Vitaceae</taxon>
        <taxon>Viteae</taxon>
        <taxon>Vitis</taxon>
    </lineage>
</organism>
<dbReference type="PANTHER" id="PTHR31482:SF18">
    <property type="entry name" value="ESTS AU081301(E20138)"/>
    <property type="match status" value="1"/>
</dbReference>